<evidence type="ECO:0000313" key="6">
    <source>
        <dbReference type="Proteomes" id="UP000095767"/>
    </source>
</evidence>
<comment type="caution">
    <text evidence="3">Lacks conserved residue(s) required for the propagation of feature annotation.</text>
</comment>
<evidence type="ECO:0000313" key="5">
    <source>
        <dbReference type="EMBL" id="OEL34036.1"/>
    </source>
</evidence>
<dbReference type="AlphaFoldDB" id="A0A1E5W9D9"/>
<dbReference type="Proteomes" id="UP000095767">
    <property type="component" value="Unassembled WGS sequence"/>
</dbReference>
<dbReference type="PANTHER" id="PTHR31636">
    <property type="entry name" value="OSJNBA0084A10.13 PROTEIN-RELATED"/>
    <property type="match status" value="1"/>
</dbReference>
<keyword evidence="1" id="KW-0805">Transcription regulation</keyword>
<feature type="region of interest" description="Leucine repeat II (LRII)" evidence="3">
    <location>
        <begin position="296"/>
        <end position="328"/>
    </location>
</feature>
<dbReference type="PROSITE" id="PS50985">
    <property type="entry name" value="GRAS"/>
    <property type="match status" value="1"/>
</dbReference>
<gene>
    <name evidence="5" type="ORF">BAE44_0004945</name>
</gene>
<accession>A0A1E5W9D9</accession>
<dbReference type="Pfam" id="PF03514">
    <property type="entry name" value="GRAS"/>
    <property type="match status" value="1"/>
</dbReference>
<feature type="region of interest" description="SAW" evidence="3">
    <location>
        <begin position="417"/>
        <end position="493"/>
    </location>
</feature>
<sequence length="494" mass="52527">MSKLQDDARAGNGQHQAAASPAKRLRKEPTSVLYNRSPSPPTSSSLASSSAPEPPPISAEDWEAVLSGGMGAPPAAAPSQDSCCFLRWIMDADAQVDAFDPFLLLEPNVEPFSLQPQPPLPVADDLEPRPVVDELLEAARRADSGDSTGAREILARLNHRLPSPPPPGHPPLLRAAAHLRDALLRLLVTPAALPPGSVSSPLDVALKLAAHKALADASPTVQFASFTSTQALLDALGAARRVHVVDLDVGFGARWPPLMQELALQWRRASAQLPPPSMKVTALVSPGSAHPLELHLTHESLTHFAAGLGIRFEFKAVVFDPLDPSTPVAVSAAPGEAVAVHLPIGSGTSSSAPATLRVVKQLRPAIVVCVDHGCHRDDLPLSRHALTVVRSSAAFLESLDAAGATEDAVAKVEQYILRPRVERLLLGDRMPPWQTMFASAGFAPVQLSSAAEAQAECIVRRTPTPAGFHVEKRQTALVLRWQQSELVTVSAWRC</sequence>
<evidence type="ECO:0000256" key="3">
    <source>
        <dbReference type="PROSITE-ProRule" id="PRU01191"/>
    </source>
</evidence>
<feature type="short sequence motif" description="VHIID" evidence="3">
    <location>
        <begin position="242"/>
        <end position="246"/>
    </location>
</feature>
<dbReference type="InterPro" id="IPR005202">
    <property type="entry name" value="TF_GRAS"/>
</dbReference>
<protein>
    <submittedName>
        <fullName evidence="5">Scarecrow-like protein 6</fullName>
    </submittedName>
</protein>
<proteinExistence type="inferred from homology"/>
<feature type="compositionally biased region" description="Low complexity" evidence="4">
    <location>
        <begin position="42"/>
        <end position="51"/>
    </location>
</feature>
<organism evidence="5 6">
    <name type="scientific">Dichanthelium oligosanthes</name>
    <dbReference type="NCBI Taxonomy" id="888268"/>
    <lineage>
        <taxon>Eukaryota</taxon>
        <taxon>Viridiplantae</taxon>
        <taxon>Streptophyta</taxon>
        <taxon>Embryophyta</taxon>
        <taxon>Tracheophyta</taxon>
        <taxon>Spermatophyta</taxon>
        <taxon>Magnoliopsida</taxon>
        <taxon>Liliopsida</taxon>
        <taxon>Poales</taxon>
        <taxon>Poaceae</taxon>
        <taxon>PACMAD clade</taxon>
        <taxon>Panicoideae</taxon>
        <taxon>Panicodae</taxon>
        <taxon>Paniceae</taxon>
        <taxon>Dichantheliinae</taxon>
        <taxon>Dichanthelium</taxon>
    </lineage>
</organism>
<dbReference type="EMBL" id="LWDX02016635">
    <property type="protein sequence ID" value="OEL34036.1"/>
    <property type="molecule type" value="Genomic_DNA"/>
</dbReference>
<evidence type="ECO:0000256" key="4">
    <source>
        <dbReference type="SAM" id="MobiDB-lite"/>
    </source>
</evidence>
<evidence type="ECO:0000256" key="2">
    <source>
        <dbReference type="ARBA" id="ARBA00023163"/>
    </source>
</evidence>
<keyword evidence="2" id="KW-0804">Transcription</keyword>
<keyword evidence="6" id="KW-1185">Reference proteome</keyword>
<comment type="caution">
    <text evidence="5">The sequence shown here is derived from an EMBL/GenBank/DDBJ whole genome shotgun (WGS) entry which is preliminary data.</text>
</comment>
<evidence type="ECO:0000256" key="1">
    <source>
        <dbReference type="ARBA" id="ARBA00023015"/>
    </source>
</evidence>
<name>A0A1E5W9D9_9POAL</name>
<reference evidence="5 6" key="1">
    <citation type="submission" date="2016-09" db="EMBL/GenBank/DDBJ databases">
        <title>The draft genome of Dichanthelium oligosanthes: A C3 panicoid grass species.</title>
        <authorList>
            <person name="Studer A.J."/>
            <person name="Schnable J.C."/>
            <person name="Brutnell T.P."/>
        </authorList>
    </citation>
    <scope>NUCLEOTIDE SEQUENCE [LARGE SCALE GENOMIC DNA]</scope>
    <source>
        <strain evidence="6">cv. Kellogg 1175</strain>
        <tissue evidence="5">Leaf</tissue>
    </source>
</reference>
<dbReference type="STRING" id="888268.A0A1E5W9D9"/>
<dbReference type="OrthoDB" id="666726at2759"/>
<comment type="similarity">
    <text evidence="3">Belongs to the GRAS family.</text>
</comment>
<feature type="region of interest" description="Disordered" evidence="4">
    <location>
        <begin position="1"/>
        <end position="59"/>
    </location>
</feature>